<comment type="caution">
    <text evidence="2">The sequence shown here is derived from an EMBL/GenBank/DDBJ whole genome shotgun (WGS) entry which is preliminary data.</text>
</comment>
<evidence type="ECO:0000259" key="1">
    <source>
        <dbReference type="Pfam" id="PF01814"/>
    </source>
</evidence>
<evidence type="ECO:0000313" key="3">
    <source>
        <dbReference type="Proteomes" id="UP001158049"/>
    </source>
</evidence>
<dbReference type="RefSeq" id="WP_283443503.1">
    <property type="nucleotide sequence ID" value="NZ_FXUL01000014.1"/>
</dbReference>
<feature type="domain" description="Hemerythrin-like" evidence="1">
    <location>
        <begin position="19"/>
        <end position="144"/>
    </location>
</feature>
<dbReference type="CDD" id="cd12109">
    <property type="entry name" value="Hr_FBXL5"/>
    <property type="match status" value="1"/>
</dbReference>
<evidence type="ECO:0000313" key="2">
    <source>
        <dbReference type="EMBL" id="SMP68601.1"/>
    </source>
</evidence>
<dbReference type="EMBL" id="FXUL01000014">
    <property type="protein sequence ID" value="SMP68601.1"/>
    <property type="molecule type" value="Genomic_DNA"/>
</dbReference>
<dbReference type="Pfam" id="PF01814">
    <property type="entry name" value="Hemerythrin"/>
    <property type="match status" value="1"/>
</dbReference>
<sequence length="238" mass="26341">MQKSNFDRQNGARAGRVDIYAGIHKAVRAFLCDTLTRLARLDLEDPDELSGAVLQVRELLAFCEHHIHNEERFVHPAMEVRQPGSSVDTADDHLHHAQSVAAMLADCATMETQRGAERDAAWRRLQRQLAQFTGDNLLHMDVEETANNAVLHACYMDSELIGLHQQILAAMPPQELAAGLRWILIASSPAERAEVMAGIRADAPPPVFDAMLEMARQVLDARAWDKLAASLSPLRIAA</sequence>
<organism evidence="2 3">
    <name type="scientific">Noviherbaspirillum suwonense</name>
    <dbReference type="NCBI Taxonomy" id="1224511"/>
    <lineage>
        <taxon>Bacteria</taxon>
        <taxon>Pseudomonadati</taxon>
        <taxon>Pseudomonadota</taxon>
        <taxon>Betaproteobacteria</taxon>
        <taxon>Burkholderiales</taxon>
        <taxon>Oxalobacteraceae</taxon>
        <taxon>Noviherbaspirillum</taxon>
    </lineage>
</organism>
<dbReference type="InterPro" id="IPR045808">
    <property type="entry name" value="Hr_FBXL5"/>
</dbReference>
<name>A0ABY1QDU3_9BURK</name>
<dbReference type="Proteomes" id="UP001158049">
    <property type="component" value="Unassembled WGS sequence"/>
</dbReference>
<proteinExistence type="predicted"/>
<reference evidence="2 3" key="1">
    <citation type="submission" date="2017-05" db="EMBL/GenBank/DDBJ databases">
        <authorList>
            <person name="Varghese N."/>
            <person name="Submissions S."/>
        </authorList>
    </citation>
    <scope>NUCLEOTIDE SEQUENCE [LARGE SCALE GENOMIC DNA]</scope>
    <source>
        <strain evidence="2 3">DSM 26001</strain>
    </source>
</reference>
<dbReference type="Gene3D" id="1.20.120.520">
    <property type="entry name" value="nmb1532 protein domain like"/>
    <property type="match status" value="1"/>
</dbReference>
<protein>
    <submittedName>
        <fullName evidence="2">Hemerythrin HHE cation binding domain-containing protein</fullName>
    </submittedName>
</protein>
<keyword evidence="3" id="KW-1185">Reference proteome</keyword>
<accession>A0ABY1QDU3</accession>
<gene>
    <name evidence="2" type="ORF">SAMN06295970_11424</name>
</gene>
<dbReference type="InterPro" id="IPR012312">
    <property type="entry name" value="Hemerythrin-like"/>
</dbReference>